<evidence type="ECO:0000313" key="9">
    <source>
        <dbReference type="EMBL" id="PKI51327.1"/>
    </source>
</evidence>
<feature type="coiled-coil region" evidence="6">
    <location>
        <begin position="63"/>
        <end position="90"/>
    </location>
</feature>
<keyword evidence="3" id="KW-0963">Cytoplasm</keyword>
<dbReference type="GO" id="GO:0060236">
    <property type="term" value="P:regulation of mitotic spindle organization"/>
    <property type="evidence" value="ECO:0007669"/>
    <property type="project" value="InterPro"/>
</dbReference>
<evidence type="ECO:0000256" key="5">
    <source>
        <dbReference type="ARBA" id="ARBA00023212"/>
    </source>
</evidence>
<comment type="caution">
    <text evidence="9">The sequence shown here is derived from an EMBL/GenBank/DDBJ whole genome shotgun (WGS) entry which is preliminary data.</text>
</comment>
<feature type="region of interest" description="Disordered" evidence="7">
    <location>
        <begin position="32"/>
        <end position="62"/>
    </location>
</feature>
<evidence type="ECO:0000256" key="7">
    <source>
        <dbReference type="SAM" id="MobiDB-lite"/>
    </source>
</evidence>
<sequence>MVISQERGAEKERKFITELMRKQWEDERTRVPKANPYPYTTDYPVVPPKPEPKQCTKPEPFQLESLARHEEELQREMEERRRKEKEEAQMRIFRAQPILKEDPIPVPEKVRKPLTEVQVFNLHVDSRAVERSEFDQKVKEKEMMYKRYREENEAMRMMEEEKALKQLRRTMVPHARPVPNFSNPFCPQKYEKRKTATVTPPMSSAAALMR</sequence>
<dbReference type="GO" id="GO:0030295">
    <property type="term" value="F:protein kinase activator activity"/>
    <property type="evidence" value="ECO:0007669"/>
    <property type="project" value="TreeGrafter"/>
</dbReference>
<dbReference type="STRING" id="22663.A0A2I0J519"/>
<evidence type="ECO:0000256" key="6">
    <source>
        <dbReference type="SAM" id="Coils"/>
    </source>
</evidence>
<feature type="coiled-coil region" evidence="6">
    <location>
        <begin position="131"/>
        <end position="161"/>
    </location>
</feature>
<feature type="domain" description="TPX2 C-terminal" evidence="8">
    <location>
        <begin position="120"/>
        <end position="195"/>
    </location>
</feature>
<evidence type="ECO:0000313" key="10">
    <source>
        <dbReference type="Proteomes" id="UP000233551"/>
    </source>
</evidence>
<dbReference type="AlphaFoldDB" id="A0A2I0J519"/>
<evidence type="ECO:0000256" key="4">
    <source>
        <dbReference type="ARBA" id="ARBA00022701"/>
    </source>
</evidence>
<dbReference type="EMBL" id="PGOL01002015">
    <property type="protein sequence ID" value="PKI51327.1"/>
    <property type="molecule type" value="Genomic_DNA"/>
</dbReference>
<gene>
    <name evidence="9" type="ORF">CRG98_028274</name>
</gene>
<name>A0A2I0J519_PUNGR</name>
<organism evidence="9 10">
    <name type="scientific">Punica granatum</name>
    <name type="common">Pomegranate</name>
    <dbReference type="NCBI Taxonomy" id="22663"/>
    <lineage>
        <taxon>Eukaryota</taxon>
        <taxon>Viridiplantae</taxon>
        <taxon>Streptophyta</taxon>
        <taxon>Embryophyta</taxon>
        <taxon>Tracheophyta</taxon>
        <taxon>Spermatophyta</taxon>
        <taxon>Magnoliopsida</taxon>
        <taxon>eudicotyledons</taxon>
        <taxon>Gunneridae</taxon>
        <taxon>Pentapetalae</taxon>
        <taxon>rosids</taxon>
        <taxon>malvids</taxon>
        <taxon>Myrtales</taxon>
        <taxon>Lythraceae</taxon>
        <taxon>Punica</taxon>
    </lineage>
</organism>
<comment type="subcellular location">
    <subcellularLocation>
        <location evidence="1">Cytoplasm</location>
        <location evidence="1">Cytoskeleton</location>
    </subcellularLocation>
</comment>
<dbReference type="Proteomes" id="UP000233551">
    <property type="component" value="Unassembled WGS sequence"/>
</dbReference>
<keyword evidence="10" id="KW-1185">Reference proteome</keyword>
<dbReference type="PANTHER" id="PTHR14326">
    <property type="entry name" value="TARGETING PROTEIN FOR XKLP2"/>
    <property type="match status" value="1"/>
</dbReference>
<comment type="similarity">
    <text evidence="2">Belongs to the TPX2 family.</text>
</comment>
<dbReference type="Pfam" id="PF06886">
    <property type="entry name" value="TPX2"/>
    <property type="match status" value="1"/>
</dbReference>
<dbReference type="GO" id="GO:0008017">
    <property type="term" value="F:microtubule binding"/>
    <property type="evidence" value="ECO:0007669"/>
    <property type="project" value="TreeGrafter"/>
</dbReference>
<evidence type="ECO:0000256" key="2">
    <source>
        <dbReference type="ARBA" id="ARBA00005885"/>
    </source>
</evidence>
<keyword evidence="5" id="KW-0206">Cytoskeleton</keyword>
<dbReference type="InterPro" id="IPR027329">
    <property type="entry name" value="TPX2_C"/>
</dbReference>
<evidence type="ECO:0000256" key="1">
    <source>
        <dbReference type="ARBA" id="ARBA00004245"/>
    </source>
</evidence>
<evidence type="ECO:0000259" key="8">
    <source>
        <dbReference type="Pfam" id="PF06886"/>
    </source>
</evidence>
<dbReference type="GO" id="GO:0005819">
    <property type="term" value="C:spindle"/>
    <property type="evidence" value="ECO:0007669"/>
    <property type="project" value="InterPro"/>
</dbReference>
<reference evidence="9 10" key="1">
    <citation type="submission" date="2017-11" db="EMBL/GenBank/DDBJ databases">
        <title>De-novo sequencing of pomegranate (Punica granatum L.) genome.</title>
        <authorList>
            <person name="Akparov Z."/>
            <person name="Amiraslanov A."/>
            <person name="Hajiyeva S."/>
            <person name="Abbasov M."/>
            <person name="Kaur K."/>
            <person name="Hamwieh A."/>
            <person name="Solovyev V."/>
            <person name="Salamov A."/>
            <person name="Braich B."/>
            <person name="Kosarev P."/>
            <person name="Mahmoud A."/>
            <person name="Hajiyev E."/>
            <person name="Babayeva S."/>
            <person name="Izzatullayeva V."/>
            <person name="Mammadov A."/>
            <person name="Mammadov A."/>
            <person name="Sharifova S."/>
            <person name="Ojaghi J."/>
            <person name="Eynullazada K."/>
            <person name="Bayramov B."/>
            <person name="Abdulazimova A."/>
            <person name="Shahmuradov I."/>
        </authorList>
    </citation>
    <scope>NUCLEOTIDE SEQUENCE [LARGE SCALE GENOMIC DNA]</scope>
    <source>
        <strain evidence="10">cv. AG2017</strain>
        <tissue evidence="9">Leaf</tissue>
    </source>
</reference>
<keyword evidence="4" id="KW-0493">Microtubule</keyword>
<accession>A0A2I0J519</accession>
<dbReference type="GO" id="GO:0090307">
    <property type="term" value="P:mitotic spindle assembly"/>
    <property type="evidence" value="ECO:0007669"/>
    <property type="project" value="TreeGrafter"/>
</dbReference>
<keyword evidence="6" id="KW-0175">Coiled coil</keyword>
<dbReference type="GO" id="GO:0005880">
    <property type="term" value="C:nuclear microtubule"/>
    <property type="evidence" value="ECO:0007669"/>
    <property type="project" value="TreeGrafter"/>
</dbReference>
<proteinExistence type="inferred from homology"/>
<dbReference type="PANTHER" id="PTHR14326:SF44">
    <property type="entry name" value="TARGETING PROTEIN FOR XKLP2"/>
    <property type="match status" value="1"/>
</dbReference>
<dbReference type="InterPro" id="IPR009675">
    <property type="entry name" value="TPX2_fam"/>
</dbReference>
<protein>
    <recommendedName>
        <fullName evidence="8">TPX2 C-terminal domain-containing protein</fullName>
    </recommendedName>
</protein>
<evidence type="ECO:0000256" key="3">
    <source>
        <dbReference type="ARBA" id="ARBA00022490"/>
    </source>
</evidence>